<dbReference type="EnsemblMetazoa" id="AALFPA23_019391.R28522">
    <property type="protein sequence ID" value="AALFPA23_019391.P28522"/>
    <property type="gene ID" value="AALFPA23_019391"/>
</dbReference>
<dbReference type="InterPro" id="IPR029064">
    <property type="entry name" value="Ribosomal_eL30-like_sf"/>
</dbReference>
<keyword evidence="4" id="KW-1185">Reference proteome</keyword>
<feature type="domain" description="Ribosomal protein eL8/eL30/eS12/Gadd45" evidence="2">
    <location>
        <begin position="27"/>
        <end position="117"/>
    </location>
</feature>
<dbReference type="Pfam" id="PF01248">
    <property type="entry name" value="Ribosomal_L7Ae"/>
    <property type="match status" value="1"/>
</dbReference>
<organism evidence="3 4">
    <name type="scientific">Aedes albopictus</name>
    <name type="common">Asian tiger mosquito</name>
    <name type="synonym">Stegomyia albopicta</name>
    <dbReference type="NCBI Taxonomy" id="7160"/>
    <lineage>
        <taxon>Eukaryota</taxon>
        <taxon>Metazoa</taxon>
        <taxon>Ecdysozoa</taxon>
        <taxon>Arthropoda</taxon>
        <taxon>Hexapoda</taxon>
        <taxon>Insecta</taxon>
        <taxon>Pterygota</taxon>
        <taxon>Neoptera</taxon>
        <taxon>Endopterygota</taxon>
        <taxon>Diptera</taxon>
        <taxon>Nematocera</taxon>
        <taxon>Culicoidea</taxon>
        <taxon>Culicidae</taxon>
        <taxon>Culicinae</taxon>
        <taxon>Aedini</taxon>
        <taxon>Aedes</taxon>
        <taxon>Stegomyia</taxon>
    </lineage>
</organism>
<evidence type="ECO:0000256" key="1">
    <source>
        <dbReference type="ARBA" id="ARBA00007361"/>
    </source>
</evidence>
<dbReference type="GeneID" id="115261964"/>
<evidence type="ECO:0000313" key="3">
    <source>
        <dbReference type="EnsemblMetazoa" id="AALFPA23_019391.P28522"/>
    </source>
</evidence>
<dbReference type="Gene3D" id="3.30.1330.30">
    <property type="match status" value="1"/>
</dbReference>
<dbReference type="RefSeq" id="XP_029719751.1">
    <property type="nucleotide sequence ID" value="XM_029863891.2"/>
</dbReference>
<dbReference type="PANTHER" id="PTHR10411">
    <property type="entry name" value="GROWTH ARREST AND DNA DAMAGE-INDUCIBLE PROTEIN GADD45"/>
    <property type="match status" value="1"/>
</dbReference>
<evidence type="ECO:0000259" key="2">
    <source>
        <dbReference type="Pfam" id="PF01248"/>
    </source>
</evidence>
<dbReference type="PANTHER" id="PTHR10411:SF8">
    <property type="entry name" value="FI09246P"/>
    <property type="match status" value="1"/>
</dbReference>
<comment type="similarity">
    <text evidence="1">Belongs to the GADD45 family.</text>
</comment>
<name>A0ABM1ZKL7_AEDAL</name>
<reference evidence="3" key="2">
    <citation type="submission" date="2025-05" db="UniProtKB">
        <authorList>
            <consortium name="EnsemblMetazoa"/>
        </authorList>
    </citation>
    <scope>IDENTIFICATION</scope>
    <source>
        <strain evidence="3">Foshan</strain>
    </source>
</reference>
<reference evidence="4" key="1">
    <citation type="journal article" date="2015" name="Proc. Natl. Acad. Sci. U.S.A.">
        <title>Genome sequence of the Asian Tiger mosquito, Aedes albopictus, reveals insights into its biology, genetics, and evolution.</title>
        <authorList>
            <person name="Chen X.G."/>
            <person name="Jiang X."/>
            <person name="Gu J."/>
            <person name="Xu M."/>
            <person name="Wu Y."/>
            <person name="Deng Y."/>
            <person name="Zhang C."/>
            <person name="Bonizzoni M."/>
            <person name="Dermauw W."/>
            <person name="Vontas J."/>
            <person name="Armbruster P."/>
            <person name="Huang X."/>
            <person name="Yang Y."/>
            <person name="Zhang H."/>
            <person name="He W."/>
            <person name="Peng H."/>
            <person name="Liu Y."/>
            <person name="Wu K."/>
            <person name="Chen J."/>
            <person name="Lirakis M."/>
            <person name="Topalis P."/>
            <person name="Van Leeuwen T."/>
            <person name="Hall A.B."/>
            <person name="Jiang X."/>
            <person name="Thorpe C."/>
            <person name="Mueller R.L."/>
            <person name="Sun C."/>
            <person name="Waterhouse R.M."/>
            <person name="Yan G."/>
            <person name="Tu Z.J."/>
            <person name="Fang X."/>
            <person name="James A.A."/>
        </authorList>
    </citation>
    <scope>NUCLEOTIDE SEQUENCE [LARGE SCALE GENOMIC DNA]</scope>
    <source>
        <strain evidence="4">Foshan</strain>
    </source>
</reference>
<proteinExistence type="inferred from homology"/>
<dbReference type="InterPro" id="IPR024824">
    <property type="entry name" value="GADD45"/>
</dbReference>
<sequence>MVIAKGSVSLKMTIKAGFKTVGIGQNARSTLVQAHKEARVVVGISNAIRSLSENPDNFLFCFVAAPKHQDSTAHMQEVLLEAFCLENDIYIIKVDSAEKLSRLLGSSDLAGCALVSKRPSSSDSEEEEFSRSENILIDHCELYWDEPVKPVIKLPEK</sequence>
<evidence type="ECO:0000313" key="4">
    <source>
        <dbReference type="Proteomes" id="UP000069940"/>
    </source>
</evidence>
<dbReference type="Proteomes" id="UP000069940">
    <property type="component" value="Unassembled WGS sequence"/>
</dbReference>
<protein>
    <recommendedName>
        <fullName evidence="2">Ribosomal protein eL8/eL30/eS12/Gadd45 domain-containing protein</fullName>
    </recommendedName>
</protein>
<dbReference type="SUPFAM" id="SSF55315">
    <property type="entry name" value="L30e-like"/>
    <property type="match status" value="1"/>
</dbReference>
<dbReference type="InterPro" id="IPR004038">
    <property type="entry name" value="Ribosomal_eL8/eL30/eS12/Gad45"/>
</dbReference>
<accession>A0ABM1ZKL7</accession>